<feature type="region of interest" description="Disordered" evidence="1">
    <location>
        <begin position="47"/>
        <end position="70"/>
    </location>
</feature>
<evidence type="ECO:0000256" key="1">
    <source>
        <dbReference type="SAM" id="MobiDB-lite"/>
    </source>
</evidence>
<gene>
    <name evidence="2" type="ORF">GN244_ATG05308</name>
</gene>
<dbReference type="AlphaFoldDB" id="A0A833T2Q5"/>
<dbReference type="EMBL" id="WSZM01000101">
    <property type="protein sequence ID" value="KAF4042413.1"/>
    <property type="molecule type" value="Genomic_DNA"/>
</dbReference>
<protein>
    <submittedName>
        <fullName evidence="2">Putative centromere DNA-binding CBF3-like domain-containing protein</fullName>
    </submittedName>
</protein>
<evidence type="ECO:0000313" key="3">
    <source>
        <dbReference type="Proteomes" id="UP000602510"/>
    </source>
</evidence>
<evidence type="ECO:0000313" key="2">
    <source>
        <dbReference type="EMBL" id="KAF4042413.1"/>
    </source>
</evidence>
<proteinExistence type="predicted"/>
<reference evidence="2" key="1">
    <citation type="submission" date="2020-04" db="EMBL/GenBank/DDBJ databases">
        <title>Hybrid Assembly of Korean Phytophthora infestans isolates.</title>
        <authorList>
            <person name="Prokchorchik M."/>
            <person name="Lee Y."/>
            <person name="Seo J."/>
            <person name="Cho J.-H."/>
            <person name="Park Y.-E."/>
            <person name="Jang D.-C."/>
            <person name="Im J.-S."/>
            <person name="Choi J.-G."/>
            <person name="Park H.-J."/>
            <person name="Lee G.-B."/>
            <person name="Lee Y.-G."/>
            <person name="Hong S.-Y."/>
            <person name="Cho K."/>
            <person name="Sohn K.H."/>
        </authorList>
    </citation>
    <scope>NUCLEOTIDE SEQUENCE</scope>
    <source>
        <strain evidence="2">KR_1_A1</strain>
    </source>
</reference>
<dbReference type="GO" id="GO:0003677">
    <property type="term" value="F:DNA binding"/>
    <property type="evidence" value="ECO:0007669"/>
    <property type="project" value="UniProtKB-KW"/>
</dbReference>
<keyword evidence="2" id="KW-0238">DNA-binding</keyword>
<organism evidence="2 3">
    <name type="scientific">Phytophthora infestans</name>
    <name type="common">Potato late blight agent</name>
    <name type="synonym">Botrytis infestans</name>
    <dbReference type="NCBI Taxonomy" id="4787"/>
    <lineage>
        <taxon>Eukaryota</taxon>
        <taxon>Sar</taxon>
        <taxon>Stramenopiles</taxon>
        <taxon>Oomycota</taxon>
        <taxon>Peronosporomycetes</taxon>
        <taxon>Peronosporales</taxon>
        <taxon>Peronosporaceae</taxon>
        <taxon>Phytophthora</taxon>
    </lineage>
</organism>
<name>A0A833T2Q5_PHYIN</name>
<comment type="caution">
    <text evidence="2">The sequence shown here is derived from an EMBL/GenBank/DDBJ whole genome shotgun (WGS) entry which is preliminary data.</text>
</comment>
<keyword evidence="3" id="KW-1185">Reference proteome</keyword>
<dbReference type="Proteomes" id="UP000602510">
    <property type="component" value="Unassembled WGS sequence"/>
</dbReference>
<sequence>MEGAYTIKQAEYKQWCDDKGDAFRDLTKYIVTGAKLDLCPKETVIGRAKRNNRRKEDNVQEQQASGEGEIQSARAEMIGKAVVNGYIAAIVDLWQATAEALWGQ</sequence>
<accession>A0A833T2Q5</accession>